<evidence type="ECO:0000256" key="2">
    <source>
        <dbReference type="SAM" id="MobiDB-lite"/>
    </source>
</evidence>
<proteinExistence type="inferred from homology"/>
<sequence length="355" mass="36480">MVSGPEFLVADLGGTNLRVGRMAADGDGRPEGVRRTATEGLGRHPGGPPAELRRRVLRQLETELAAALAEPAAEGVRAVGLSFAGPVTAAGVALAAPTVWGGCAEPVPLSARLGACLGLPVLAVNDITAAAWRYATPDNDAFGLFTVSSGIGGKIFRRGEVLIDDEGFGGELGHWRVDHSATAPLCDCGGRGHLGAISSGRGVLRAVRQAARDHRREFAGSALAVLTGGRVQAITNEAVAAAARAGDPFTDRLLHAALRPLAIAVAGVFAAIGVRRYLFIGGFAVAVGERFVEILGDELIALGCFGLSPAEIRAMLALGAADDDHSLIGVGRMLAAVVPGPRSAKERAYANADRR</sequence>
<dbReference type="InterPro" id="IPR043129">
    <property type="entry name" value="ATPase_NBD"/>
</dbReference>
<keyword evidence="4" id="KW-1185">Reference proteome</keyword>
<dbReference type="AlphaFoldDB" id="A0A0A6UP95"/>
<dbReference type="EMBL" id="JRTT01000015">
    <property type="protein sequence ID" value="KHD76868.1"/>
    <property type="molecule type" value="Genomic_DNA"/>
</dbReference>
<keyword evidence="3" id="KW-0808">Transferase</keyword>
<reference evidence="3 4" key="1">
    <citation type="submission" date="2014-10" db="EMBL/GenBank/DDBJ databases">
        <title>Draft genome sequence of Actinoplanes utahensis NRRL 12052.</title>
        <authorList>
            <person name="Velasco-Bucheli B."/>
            <person name="del Cerro C."/>
            <person name="Hormigo D."/>
            <person name="Garcia J.L."/>
            <person name="Acebal C."/>
            <person name="Arroyo M."/>
            <person name="de la Mata I."/>
        </authorList>
    </citation>
    <scope>NUCLEOTIDE SEQUENCE [LARGE SCALE GENOMIC DNA]</scope>
    <source>
        <strain evidence="3 4">NRRL 12052</strain>
    </source>
</reference>
<comment type="caution">
    <text evidence="3">The sequence shown here is derived from an EMBL/GenBank/DDBJ whole genome shotgun (WGS) entry which is preliminary data.</text>
</comment>
<feature type="region of interest" description="Disordered" evidence="2">
    <location>
        <begin position="21"/>
        <end position="49"/>
    </location>
</feature>
<evidence type="ECO:0000313" key="4">
    <source>
        <dbReference type="Proteomes" id="UP000054537"/>
    </source>
</evidence>
<accession>A0A0A6UP95</accession>
<organism evidence="3 4">
    <name type="scientific">Actinoplanes utahensis</name>
    <dbReference type="NCBI Taxonomy" id="1869"/>
    <lineage>
        <taxon>Bacteria</taxon>
        <taxon>Bacillati</taxon>
        <taxon>Actinomycetota</taxon>
        <taxon>Actinomycetes</taxon>
        <taxon>Micromonosporales</taxon>
        <taxon>Micromonosporaceae</taxon>
        <taxon>Actinoplanes</taxon>
    </lineage>
</organism>
<dbReference type="PANTHER" id="PTHR18964:SF149">
    <property type="entry name" value="BIFUNCTIONAL UDP-N-ACETYLGLUCOSAMINE 2-EPIMERASE_N-ACETYLMANNOSAMINE KINASE"/>
    <property type="match status" value="1"/>
</dbReference>
<comment type="similarity">
    <text evidence="1">Belongs to the ROK (NagC/XylR) family.</text>
</comment>
<name>A0A0A6UP95_ACTUT</name>
<gene>
    <name evidence="3" type="ORF">MB27_15080</name>
</gene>
<dbReference type="SUPFAM" id="SSF53067">
    <property type="entry name" value="Actin-like ATPase domain"/>
    <property type="match status" value="1"/>
</dbReference>
<protein>
    <submittedName>
        <fullName evidence="3">Sugar kinase</fullName>
    </submittedName>
</protein>
<evidence type="ECO:0000256" key="1">
    <source>
        <dbReference type="ARBA" id="ARBA00006479"/>
    </source>
</evidence>
<dbReference type="Proteomes" id="UP000054537">
    <property type="component" value="Unassembled WGS sequence"/>
</dbReference>
<keyword evidence="3" id="KW-0418">Kinase</keyword>
<dbReference type="InterPro" id="IPR000600">
    <property type="entry name" value="ROK"/>
</dbReference>
<dbReference type="PANTHER" id="PTHR18964">
    <property type="entry name" value="ROK (REPRESSOR, ORF, KINASE) FAMILY"/>
    <property type="match status" value="1"/>
</dbReference>
<feature type="compositionally biased region" description="Basic and acidic residues" evidence="2">
    <location>
        <begin position="24"/>
        <end position="37"/>
    </location>
</feature>
<evidence type="ECO:0000313" key="3">
    <source>
        <dbReference type="EMBL" id="KHD76868.1"/>
    </source>
</evidence>
<dbReference type="Pfam" id="PF00480">
    <property type="entry name" value="ROK"/>
    <property type="match status" value="1"/>
</dbReference>
<dbReference type="STRING" id="1869.MB27_15080"/>
<dbReference type="eggNOG" id="COG1940">
    <property type="taxonomic scope" value="Bacteria"/>
</dbReference>
<dbReference type="GO" id="GO:0016301">
    <property type="term" value="F:kinase activity"/>
    <property type="evidence" value="ECO:0007669"/>
    <property type="project" value="UniProtKB-KW"/>
</dbReference>
<dbReference type="Gene3D" id="3.30.420.40">
    <property type="match status" value="2"/>
</dbReference>